<accession>A0ABS0HC44</accession>
<dbReference type="Gene3D" id="3.40.50.720">
    <property type="entry name" value="NAD(P)-binding Rossmann-like Domain"/>
    <property type="match status" value="1"/>
</dbReference>
<dbReference type="PANTHER" id="PTHR43943">
    <property type="entry name" value="DEHYDROGENASE/REDUCTASE (SDR FAMILY) MEMBER 4"/>
    <property type="match status" value="1"/>
</dbReference>
<evidence type="ECO:0000256" key="1">
    <source>
        <dbReference type="ARBA" id="ARBA00006484"/>
    </source>
</evidence>
<comment type="caution">
    <text evidence="2">The sequence shown here is derived from an EMBL/GenBank/DDBJ whole genome shotgun (WGS) entry which is preliminary data.</text>
</comment>
<dbReference type="PANTHER" id="PTHR43943:SF2">
    <property type="entry name" value="DEHYDROGENASE_REDUCTASE 4"/>
    <property type="match status" value="1"/>
</dbReference>
<dbReference type="Proteomes" id="UP000600799">
    <property type="component" value="Unassembled WGS sequence"/>
</dbReference>
<dbReference type="InterPro" id="IPR002347">
    <property type="entry name" value="SDR_fam"/>
</dbReference>
<protein>
    <submittedName>
        <fullName evidence="2">SDR family oxidoreductase</fullName>
    </submittedName>
</protein>
<name>A0ABS0HC44_9SPHN</name>
<proteinExistence type="inferred from homology"/>
<dbReference type="PROSITE" id="PS00061">
    <property type="entry name" value="ADH_SHORT"/>
    <property type="match status" value="1"/>
</dbReference>
<dbReference type="Pfam" id="PF13561">
    <property type="entry name" value="adh_short_C2"/>
    <property type="match status" value="1"/>
</dbReference>
<evidence type="ECO:0000313" key="2">
    <source>
        <dbReference type="EMBL" id="MBF9149850.1"/>
    </source>
</evidence>
<dbReference type="InterPro" id="IPR020904">
    <property type="entry name" value="Sc_DH/Rdtase_CS"/>
</dbReference>
<reference evidence="2 3" key="1">
    <citation type="submission" date="2020-11" db="EMBL/GenBank/DDBJ databases">
        <title>The genome sequence of Novosphingobium sp. 1Y9A.</title>
        <authorList>
            <person name="Liu Y."/>
        </authorList>
    </citation>
    <scope>NUCLEOTIDE SEQUENCE [LARGE SCALE GENOMIC DNA]</scope>
    <source>
        <strain evidence="2 3">1Y9A</strain>
    </source>
</reference>
<evidence type="ECO:0000313" key="3">
    <source>
        <dbReference type="Proteomes" id="UP000600799"/>
    </source>
</evidence>
<comment type="similarity">
    <text evidence="1">Belongs to the short-chain dehydrogenases/reductases (SDR) family.</text>
</comment>
<dbReference type="SUPFAM" id="SSF51735">
    <property type="entry name" value="NAD(P)-binding Rossmann-fold domains"/>
    <property type="match status" value="1"/>
</dbReference>
<dbReference type="InterPro" id="IPR036291">
    <property type="entry name" value="NAD(P)-bd_dom_sf"/>
</dbReference>
<dbReference type="EMBL" id="JADQDC010000001">
    <property type="protein sequence ID" value="MBF9149850.1"/>
    <property type="molecule type" value="Genomic_DNA"/>
</dbReference>
<keyword evidence="3" id="KW-1185">Reference proteome</keyword>
<dbReference type="CDD" id="cd05233">
    <property type="entry name" value="SDR_c"/>
    <property type="match status" value="1"/>
</dbReference>
<dbReference type="PRINTS" id="PR00081">
    <property type="entry name" value="GDHRDH"/>
</dbReference>
<gene>
    <name evidence="2" type="ORF">I2488_02415</name>
</gene>
<sequence length="257" mass="26467">MGESRMKGLKGKVGIVAGGGRGIGAATARRLAEEGAHVVIGDLMGDWAREVAESIRSTGGSATGVDLDGTSADSQAAIVACAVETYGGLDFYHSNLAGGTGGDNDILDCPEDVLDMSFAINTKSHFLASQAALPKIIERGGGAMIYTSSGAASGGAPWQVAYPMTKNAIHALARHVAAKFGKKGVRANVICPGLVLTEAVKQHLTDEYVERGLAAVPHLRLGQPEDIAAAVTFLASDDGAWVNGQVWHVNGGAQMRD</sequence>
<organism evidence="2 3">
    <name type="scientific">Novosphingobium jiangmenense</name>
    <dbReference type="NCBI Taxonomy" id="2791981"/>
    <lineage>
        <taxon>Bacteria</taxon>
        <taxon>Pseudomonadati</taxon>
        <taxon>Pseudomonadota</taxon>
        <taxon>Alphaproteobacteria</taxon>
        <taxon>Sphingomonadales</taxon>
        <taxon>Sphingomonadaceae</taxon>
        <taxon>Novosphingobium</taxon>
    </lineage>
</organism>